<feature type="region of interest" description="Disordered" evidence="6">
    <location>
        <begin position="1066"/>
        <end position="1107"/>
    </location>
</feature>
<dbReference type="InterPro" id="IPR006189">
    <property type="entry name" value="CHASE_dom"/>
</dbReference>
<feature type="compositionally biased region" description="Low complexity" evidence="6">
    <location>
        <begin position="1271"/>
        <end position="1284"/>
    </location>
</feature>
<keyword evidence="7" id="KW-1133">Transmembrane helix</keyword>
<dbReference type="PROSITE" id="PS50839">
    <property type="entry name" value="CHASE"/>
    <property type="match status" value="1"/>
</dbReference>
<feature type="transmembrane region" description="Helical" evidence="7">
    <location>
        <begin position="334"/>
        <end position="358"/>
    </location>
</feature>
<feature type="binding site" evidence="5">
    <location>
        <position position="933"/>
    </location>
    <ligand>
        <name>Zn(2+)</name>
        <dbReference type="ChEBI" id="CHEBI:29105"/>
        <label>1</label>
    </ligand>
</feature>
<feature type="binding site" evidence="5">
    <location>
        <position position="971"/>
    </location>
    <ligand>
        <name>Zn(2+)</name>
        <dbReference type="ChEBI" id="CHEBI:29105"/>
        <label>1</label>
    </ligand>
</feature>
<evidence type="ECO:0000256" key="3">
    <source>
        <dbReference type="PIRSR" id="PIRSR623088-1"/>
    </source>
</evidence>
<protein>
    <recommendedName>
        <fullName evidence="12">Phosphodiesterase</fullName>
    </recommendedName>
</protein>
<organism evidence="10 11">
    <name type="scientific">Edaphochlamys debaryana</name>
    <dbReference type="NCBI Taxonomy" id="47281"/>
    <lineage>
        <taxon>Eukaryota</taxon>
        <taxon>Viridiplantae</taxon>
        <taxon>Chlorophyta</taxon>
        <taxon>core chlorophytes</taxon>
        <taxon>Chlorophyceae</taxon>
        <taxon>CS clade</taxon>
        <taxon>Chlamydomonadales</taxon>
        <taxon>Chlamydomonadales incertae sedis</taxon>
        <taxon>Edaphochlamys</taxon>
    </lineage>
</organism>
<evidence type="ECO:0000256" key="6">
    <source>
        <dbReference type="SAM" id="MobiDB-lite"/>
    </source>
</evidence>
<dbReference type="InterPro" id="IPR002073">
    <property type="entry name" value="PDEase_catalytic_dom"/>
</dbReference>
<feature type="binding site" evidence="5">
    <location>
        <position position="1148"/>
    </location>
    <ligand>
        <name>Zn(2+)</name>
        <dbReference type="ChEBI" id="CHEBI:29105"/>
        <label>1</label>
    </ligand>
</feature>
<dbReference type="CDD" id="cd00077">
    <property type="entry name" value="HDc"/>
    <property type="match status" value="1"/>
</dbReference>
<keyword evidence="7" id="KW-0472">Membrane</keyword>
<evidence type="ECO:0008006" key="12">
    <source>
        <dbReference type="Google" id="ProtNLM"/>
    </source>
</evidence>
<proteinExistence type="predicted"/>
<feature type="compositionally biased region" description="Gly residues" evidence="6">
    <location>
        <begin position="1082"/>
        <end position="1106"/>
    </location>
</feature>
<feature type="active site" description="Proton donor" evidence="3">
    <location>
        <position position="929"/>
    </location>
</feature>
<dbReference type="Proteomes" id="UP000612055">
    <property type="component" value="Unassembled WGS sequence"/>
</dbReference>
<dbReference type="PROSITE" id="PS51845">
    <property type="entry name" value="PDEASE_I_2"/>
    <property type="match status" value="1"/>
</dbReference>
<feature type="compositionally biased region" description="Gly residues" evidence="6">
    <location>
        <begin position="548"/>
        <end position="557"/>
    </location>
</feature>
<feature type="region of interest" description="Disordered" evidence="6">
    <location>
        <begin position="508"/>
        <end position="558"/>
    </location>
</feature>
<feature type="binding site" evidence="5">
    <location>
        <position position="970"/>
    </location>
    <ligand>
        <name>Zn(2+)</name>
        <dbReference type="ChEBI" id="CHEBI:29105"/>
        <label>1</label>
    </ligand>
</feature>
<evidence type="ECO:0000259" key="9">
    <source>
        <dbReference type="PROSITE" id="PS51845"/>
    </source>
</evidence>
<keyword evidence="1 5" id="KW-0479">Metal-binding</keyword>
<name>A0A835XKQ7_9CHLO</name>
<reference evidence="10" key="1">
    <citation type="journal article" date="2020" name="bioRxiv">
        <title>Comparative genomics of Chlamydomonas.</title>
        <authorList>
            <person name="Craig R.J."/>
            <person name="Hasan A.R."/>
            <person name="Ness R.W."/>
            <person name="Keightley P.D."/>
        </authorList>
    </citation>
    <scope>NUCLEOTIDE SEQUENCE</scope>
    <source>
        <strain evidence="10">CCAP 11/70</strain>
    </source>
</reference>
<dbReference type="EMBL" id="JAEHOE010000126">
    <property type="protein sequence ID" value="KAG2485626.1"/>
    <property type="molecule type" value="Genomic_DNA"/>
</dbReference>
<feature type="region of interest" description="Disordered" evidence="6">
    <location>
        <begin position="793"/>
        <end position="819"/>
    </location>
</feature>
<keyword evidence="11" id="KW-1185">Reference proteome</keyword>
<feature type="binding site" evidence="4">
    <location>
        <position position="1148"/>
    </location>
    <ligand>
        <name>AMP</name>
        <dbReference type="ChEBI" id="CHEBI:456215"/>
    </ligand>
</feature>
<dbReference type="InterPro" id="IPR023088">
    <property type="entry name" value="PDEase"/>
</dbReference>
<dbReference type="GO" id="GO:0046872">
    <property type="term" value="F:metal ion binding"/>
    <property type="evidence" value="ECO:0007669"/>
    <property type="project" value="UniProtKB-KW"/>
</dbReference>
<feature type="region of interest" description="Disordered" evidence="6">
    <location>
        <begin position="739"/>
        <end position="758"/>
    </location>
</feature>
<comment type="caution">
    <text evidence="10">The sequence shown here is derived from an EMBL/GenBank/DDBJ whole genome shotgun (WGS) entry which is preliminary data.</text>
</comment>
<feature type="region of interest" description="Disordered" evidence="6">
    <location>
        <begin position="605"/>
        <end position="638"/>
    </location>
</feature>
<evidence type="ECO:0000256" key="4">
    <source>
        <dbReference type="PIRSR" id="PIRSR623088-2"/>
    </source>
</evidence>
<evidence type="ECO:0000313" key="10">
    <source>
        <dbReference type="EMBL" id="KAG2485626.1"/>
    </source>
</evidence>
<feature type="compositionally biased region" description="Polar residues" evidence="6">
    <location>
        <begin position="1243"/>
        <end position="1253"/>
    </location>
</feature>
<dbReference type="PANTHER" id="PTHR11347">
    <property type="entry name" value="CYCLIC NUCLEOTIDE PHOSPHODIESTERASE"/>
    <property type="match status" value="1"/>
</dbReference>
<feature type="domain" description="CHASE" evidence="8">
    <location>
        <begin position="131"/>
        <end position="277"/>
    </location>
</feature>
<evidence type="ECO:0000313" key="11">
    <source>
        <dbReference type="Proteomes" id="UP000612055"/>
    </source>
</evidence>
<dbReference type="Pfam" id="PF00233">
    <property type="entry name" value="PDEase_I"/>
    <property type="match status" value="1"/>
</dbReference>
<feature type="compositionally biased region" description="Low complexity" evidence="6">
    <location>
        <begin position="1255"/>
        <end position="1264"/>
    </location>
</feature>
<evidence type="ECO:0000256" key="1">
    <source>
        <dbReference type="ARBA" id="ARBA00022723"/>
    </source>
</evidence>
<feature type="compositionally biased region" description="Gly residues" evidence="6">
    <location>
        <begin position="605"/>
        <end position="618"/>
    </location>
</feature>
<evidence type="ECO:0000256" key="2">
    <source>
        <dbReference type="ARBA" id="ARBA00022801"/>
    </source>
</evidence>
<dbReference type="InterPro" id="IPR003607">
    <property type="entry name" value="HD/PDEase_dom"/>
</dbReference>
<feature type="domain" description="PDEase" evidence="9">
    <location>
        <begin position="854"/>
        <end position="1242"/>
    </location>
</feature>
<keyword evidence="7" id="KW-0812">Transmembrane</keyword>
<evidence type="ECO:0000256" key="7">
    <source>
        <dbReference type="SAM" id="Phobius"/>
    </source>
</evidence>
<gene>
    <name evidence="10" type="ORF">HYH03_015687</name>
</gene>
<keyword evidence="2" id="KW-0378">Hydrolase</keyword>
<dbReference type="GO" id="GO:0007165">
    <property type="term" value="P:signal transduction"/>
    <property type="evidence" value="ECO:0007669"/>
    <property type="project" value="InterPro"/>
</dbReference>
<feature type="region of interest" description="Disordered" evidence="6">
    <location>
        <begin position="1243"/>
        <end position="1314"/>
    </location>
</feature>
<sequence length="1342" mass="136010">MRKRKQQRQRQQGTWCSECSGLASLVRTYPSTALWPLLVLALVLGLGVWGVSRVRHAEVSAAKTRASALATNAASWFLQSLDGAAAPVPLLAAMVAYNPHFSEAVSMFKGLSPALKSQSPAGSIRRLVLAPSGVVRGVFPPTQENAAALGLDYLNATVTGVPQELTGSVNAVAGHVVAMNGPYRVLSSGELGLRVVAPVFVQAPRWPPVNASVDWSTVNASTLVNGDPLGLPDLVNPGCGWPCEFNETSGERFWGLVGAVIDYTALLEGPDSPLRQLGGQGYHYRLIAPKAPEDMRVVAATSGALDDPVRAAIRLPHNEWVLYIAPADGWSKDWYAGLYAAVVVLAVAMAVLVFAVLVSRRKHQMLLEALLPKELLHDLTSAENVTVLGGAKILRTGTKGAGVGGAKILRTGTTGAGAGGAKILRTGTTGAGAGGAKILRTDTPADTLMAMMAALLEGRTPDLRDVVFIRTTVLRGLDIYQPLNLRGQIKDANFDADVMQALMRQLGASRSGDGHEGSNHTYGGEGEDGSGGGNRREGDVGRVSWAANGGGRGGGFGPSRKSLGCRAAANGGGGGGGGAEAPSWDTLSGALALILAPSLPAPCGGGGGGGGTVSGEGGLAPLASTASSGSHGLTNGGGGGSSGAVAFASASMTRVDAAAASAPFPTVTAAAAAVAAAAAAGGRGQSSGAGARVIPACLAVTLSRAQSANLAAQHHHSSRSRASASEAAAAAAGVAAPPAPLSSSFAGDGPIEEGGPCNGGGGAAVSGGGAGYRQRLAAAAAAALGRQVSLVSGTASSPVSPLGGRHRTEGAGGLPSAAGTAAGELSGSVRAAAEVAAAPPSPLPLPSALPVVAVPPPVIEEVERVLARVDAWQFDTWQLAEVTQGHALSALGFYLMQREGLIAALGLEPLVLARLLRRVEAGYRANPYHNAVHAADVLQTLHVLVHGAGMHVHYLDRLGLLAAYFAAIVHDHAHPGLTNDFLIATGDPLAVRYNDRSPLENHHAASAFELLLDPDLDAFAPLEPAERAALRKQVIDMVLATDMKQHFSILAHFNTVHRLAAYSKDAGAGRRPGSGEDAREGASGGGAALGSGPGAAPGVGVGGGRTGSVTGPGAVGGLVRVGDLAAAPRPADEVERHLSLQLALKVADIGHLGEDLDVHCRWLGVLEEEFFLQGDRERARGLPISPLFDRAKQGVSKSQVGFYDFVAMPLVHALASAFPGAQPLMACFSTNYNHWRAVDAKTSSTARGSSDAPSSLGTPPTAALPLPPAGGAPVVPTPTTSGAGAQAQGSVTLTVGPDGPKEGPRESKGLTARFVLDPARTLSGKAEAALKLRSSNGAESKG</sequence>
<dbReference type="InterPro" id="IPR036971">
    <property type="entry name" value="PDEase_catalytic_dom_sf"/>
</dbReference>
<feature type="binding site" evidence="5">
    <location>
        <position position="971"/>
    </location>
    <ligand>
        <name>Zn(2+)</name>
        <dbReference type="ChEBI" id="CHEBI:29105"/>
        <label>2</label>
    </ligand>
</feature>
<feature type="binding site" evidence="4">
    <location>
        <position position="1199"/>
    </location>
    <ligand>
        <name>AMP</name>
        <dbReference type="ChEBI" id="CHEBI:456215"/>
    </ligand>
</feature>
<feature type="binding site" evidence="4">
    <location>
        <position position="971"/>
    </location>
    <ligand>
        <name>AMP</name>
        <dbReference type="ChEBI" id="CHEBI:456215"/>
    </ligand>
</feature>
<dbReference type="PRINTS" id="PR00387">
    <property type="entry name" value="PDIESTERASE1"/>
</dbReference>
<feature type="binding site" evidence="4">
    <location>
        <begin position="929"/>
        <end position="933"/>
    </location>
    <ligand>
        <name>AMP</name>
        <dbReference type="ChEBI" id="CHEBI:456215"/>
    </ligand>
</feature>
<feature type="compositionally biased region" description="Basic and acidic residues" evidence="6">
    <location>
        <begin position="1299"/>
        <end position="1308"/>
    </location>
</feature>
<dbReference type="GO" id="GO:0004114">
    <property type="term" value="F:3',5'-cyclic-nucleotide phosphodiesterase activity"/>
    <property type="evidence" value="ECO:0007669"/>
    <property type="project" value="InterPro"/>
</dbReference>
<evidence type="ECO:0000259" key="8">
    <source>
        <dbReference type="PROSITE" id="PS50839"/>
    </source>
</evidence>
<dbReference type="OrthoDB" id="568146at2759"/>
<dbReference type="SUPFAM" id="SSF109604">
    <property type="entry name" value="HD-domain/PDEase-like"/>
    <property type="match status" value="1"/>
</dbReference>
<accession>A0A835XKQ7</accession>
<evidence type="ECO:0000256" key="5">
    <source>
        <dbReference type="PIRSR" id="PIRSR623088-3"/>
    </source>
</evidence>
<dbReference type="Gene3D" id="1.10.1300.10">
    <property type="entry name" value="3'5'-cyclic nucleotide phosphodiesterase, catalytic domain"/>
    <property type="match status" value="1"/>
</dbReference>